<dbReference type="EMBL" id="UINC01040662">
    <property type="protein sequence ID" value="SVB40844.1"/>
    <property type="molecule type" value="Genomic_DNA"/>
</dbReference>
<keyword evidence="1" id="KW-0238">DNA-binding</keyword>
<gene>
    <name evidence="5" type="ORF">METZ01_LOCUS193698</name>
</gene>
<proteinExistence type="predicted"/>
<evidence type="ECO:0000313" key="5">
    <source>
        <dbReference type="EMBL" id="SVB40844.1"/>
    </source>
</evidence>
<sequence>MAKDTKYIKWNGSSWIFQKKISDRVAKLLGQKSNVYNKSLQTASLKEAQGLRHHHIVYLKGLEEAESTNPNYADTLDKFRKMSREQLEQEHNRMNEHLTSEYAHLGHKQWEFLTEEDKKASGLPLTETDKEFIEYRVLSALLEKETDFRPPDKFRLALMDALEKHLEEIQDEISKKAVGKYRNAVRQFLAYLGQDDIPVYAIERITVRDFITSSKKLYATATISNTLSCLAGIWNYARDAENLNTGNPFVEHRIAKKRAKRQKYYIAWKPKDLKKVLDQLETEEDKLPVYIAWYTGSRLNEAYGVKPEDIRMDKESGVDYISFKEDFDGKTEATTRMVPIHPELKKKLEDFSGFKRTSPDAYGKVFGRAKRKAGFDDRKLAFHSIRVNVSSALDKLRTPVHIAAQIVGHKDKGDAMTYSYYSEGSGLKLLAEEVNKLPTL</sequence>
<dbReference type="AlphaFoldDB" id="A0A382DSB6"/>
<accession>A0A382DSB6</accession>
<dbReference type="InterPro" id="IPR050090">
    <property type="entry name" value="Tyrosine_recombinase_XerCD"/>
</dbReference>
<dbReference type="PROSITE" id="PS51898">
    <property type="entry name" value="TYR_RECOMBINASE"/>
    <property type="match status" value="1"/>
</dbReference>
<dbReference type="InterPro" id="IPR013762">
    <property type="entry name" value="Integrase-like_cat_sf"/>
</dbReference>
<dbReference type="Pfam" id="PF13102">
    <property type="entry name" value="Phage_int_SAM_5"/>
    <property type="match status" value="1"/>
</dbReference>
<protein>
    <recommendedName>
        <fullName evidence="6">Tyr recombinase domain-containing protein</fullName>
    </recommendedName>
</protein>
<feature type="domain" description="Core-binding (CB)" evidence="4">
    <location>
        <begin position="156"/>
        <end position="238"/>
    </location>
</feature>
<dbReference type="SUPFAM" id="SSF56349">
    <property type="entry name" value="DNA breaking-rejoining enzymes"/>
    <property type="match status" value="1"/>
</dbReference>
<dbReference type="GO" id="GO:0006310">
    <property type="term" value="P:DNA recombination"/>
    <property type="evidence" value="ECO:0007669"/>
    <property type="project" value="UniProtKB-KW"/>
</dbReference>
<dbReference type="InterPro" id="IPR002104">
    <property type="entry name" value="Integrase_catalytic"/>
</dbReference>
<dbReference type="InterPro" id="IPR044068">
    <property type="entry name" value="CB"/>
</dbReference>
<dbReference type="PANTHER" id="PTHR30349">
    <property type="entry name" value="PHAGE INTEGRASE-RELATED"/>
    <property type="match status" value="1"/>
</dbReference>
<dbReference type="GO" id="GO:0015074">
    <property type="term" value="P:DNA integration"/>
    <property type="evidence" value="ECO:0007669"/>
    <property type="project" value="InterPro"/>
</dbReference>
<reference evidence="5" key="1">
    <citation type="submission" date="2018-05" db="EMBL/GenBank/DDBJ databases">
        <authorList>
            <person name="Lanie J.A."/>
            <person name="Ng W.-L."/>
            <person name="Kazmierczak K.M."/>
            <person name="Andrzejewski T.M."/>
            <person name="Davidsen T.M."/>
            <person name="Wayne K.J."/>
            <person name="Tettelin H."/>
            <person name="Glass J.I."/>
            <person name="Rusch D."/>
            <person name="Podicherti R."/>
            <person name="Tsui H.-C.T."/>
            <person name="Winkler M.E."/>
        </authorList>
    </citation>
    <scope>NUCLEOTIDE SEQUENCE</scope>
</reference>
<dbReference type="PANTHER" id="PTHR30349:SF41">
    <property type="entry name" value="INTEGRASE_RECOMBINASE PROTEIN MJ0367-RELATED"/>
    <property type="match status" value="1"/>
</dbReference>
<dbReference type="PROSITE" id="PS51900">
    <property type="entry name" value="CB"/>
    <property type="match status" value="1"/>
</dbReference>
<dbReference type="InterPro" id="IPR025269">
    <property type="entry name" value="SAM-like_dom"/>
</dbReference>
<dbReference type="InterPro" id="IPR011010">
    <property type="entry name" value="DNA_brk_join_enz"/>
</dbReference>
<dbReference type="Gene3D" id="1.10.150.130">
    <property type="match status" value="1"/>
</dbReference>
<dbReference type="GO" id="GO:0003677">
    <property type="term" value="F:DNA binding"/>
    <property type="evidence" value="ECO:0007669"/>
    <property type="project" value="UniProtKB-KW"/>
</dbReference>
<organism evidence="5">
    <name type="scientific">marine metagenome</name>
    <dbReference type="NCBI Taxonomy" id="408172"/>
    <lineage>
        <taxon>unclassified sequences</taxon>
        <taxon>metagenomes</taxon>
        <taxon>ecological metagenomes</taxon>
    </lineage>
</organism>
<evidence type="ECO:0008006" key="6">
    <source>
        <dbReference type="Google" id="ProtNLM"/>
    </source>
</evidence>
<dbReference type="Pfam" id="PF00589">
    <property type="entry name" value="Phage_integrase"/>
    <property type="match status" value="1"/>
</dbReference>
<dbReference type="Gene3D" id="1.10.443.10">
    <property type="entry name" value="Intergrase catalytic core"/>
    <property type="match status" value="1"/>
</dbReference>
<keyword evidence="2" id="KW-0233">DNA recombination</keyword>
<dbReference type="InterPro" id="IPR010998">
    <property type="entry name" value="Integrase_recombinase_N"/>
</dbReference>
<name>A0A382DSB6_9ZZZZ</name>
<feature type="domain" description="Tyr recombinase" evidence="3">
    <location>
        <begin position="261"/>
        <end position="435"/>
    </location>
</feature>
<evidence type="ECO:0000259" key="3">
    <source>
        <dbReference type="PROSITE" id="PS51898"/>
    </source>
</evidence>
<evidence type="ECO:0000256" key="1">
    <source>
        <dbReference type="ARBA" id="ARBA00023125"/>
    </source>
</evidence>
<evidence type="ECO:0000256" key="2">
    <source>
        <dbReference type="ARBA" id="ARBA00023172"/>
    </source>
</evidence>
<evidence type="ECO:0000259" key="4">
    <source>
        <dbReference type="PROSITE" id="PS51900"/>
    </source>
</evidence>